<name>A0A7W9DTK6_9ACTN</name>
<dbReference type="Gene3D" id="3.40.50.1820">
    <property type="entry name" value="alpha/beta hydrolase"/>
    <property type="match status" value="1"/>
</dbReference>
<dbReference type="AlphaFoldDB" id="A0A7W9DTK6"/>
<dbReference type="InterPro" id="IPR052897">
    <property type="entry name" value="Sec-Metab_Biosynth_Hydrolase"/>
</dbReference>
<dbReference type="Pfam" id="PF12697">
    <property type="entry name" value="Abhydrolase_6"/>
    <property type="match status" value="1"/>
</dbReference>
<reference evidence="2 3" key="1">
    <citation type="submission" date="2020-08" db="EMBL/GenBank/DDBJ databases">
        <title>Sequencing the genomes of 1000 actinobacteria strains.</title>
        <authorList>
            <person name="Klenk H.-P."/>
        </authorList>
    </citation>
    <scope>NUCLEOTIDE SEQUENCE [LARGE SCALE GENOMIC DNA]</scope>
    <source>
        <strain evidence="2 3">DSM 45790</strain>
    </source>
</reference>
<keyword evidence="3" id="KW-1185">Reference proteome</keyword>
<dbReference type="Proteomes" id="UP000588112">
    <property type="component" value="Unassembled WGS sequence"/>
</dbReference>
<sequence>MRNHFVLVPGPWMGAWVWEPVTRGLRARGHPVSPVTLSGLANAEADVSAVGLATHVEDVLTLLEQDDLRDVILVGHSYSGIVAGQVADRAPGRVAHTVFVEGFLPHHGKSMLHAFPERQRAGELRLIAENRGRWPTPDVTIVADGQDLSIQQANWLVDRFVGHPGHTLSEPAVLTRPLEQQHATYVVCAKDHFGGKISPDVAAMRGRPNWSFHTLNTGHWPMVSAPDQLVTLLSSIASGASLASESR</sequence>
<evidence type="ECO:0000313" key="3">
    <source>
        <dbReference type="Proteomes" id="UP000588112"/>
    </source>
</evidence>
<organism evidence="2 3">
    <name type="scientific">Sphaerisporangium krabiense</name>
    <dbReference type="NCBI Taxonomy" id="763782"/>
    <lineage>
        <taxon>Bacteria</taxon>
        <taxon>Bacillati</taxon>
        <taxon>Actinomycetota</taxon>
        <taxon>Actinomycetes</taxon>
        <taxon>Streptosporangiales</taxon>
        <taxon>Streptosporangiaceae</taxon>
        <taxon>Sphaerisporangium</taxon>
    </lineage>
</organism>
<dbReference type="InterPro" id="IPR029058">
    <property type="entry name" value="AB_hydrolase_fold"/>
</dbReference>
<accession>A0A7W9DTK6</accession>
<proteinExistence type="predicted"/>
<comment type="caution">
    <text evidence="2">The sequence shown here is derived from an EMBL/GenBank/DDBJ whole genome shotgun (WGS) entry which is preliminary data.</text>
</comment>
<dbReference type="PANTHER" id="PTHR37017:SF11">
    <property type="entry name" value="ESTERASE_LIPASE_THIOESTERASE DOMAIN-CONTAINING PROTEIN"/>
    <property type="match status" value="1"/>
</dbReference>
<evidence type="ECO:0000313" key="2">
    <source>
        <dbReference type="EMBL" id="MBB5630264.1"/>
    </source>
</evidence>
<dbReference type="RefSeq" id="WP_184616757.1">
    <property type="nucleotide sequence ID" value="NZ_BOOS01000021.1"/>
</dbReference>
<dbReference type="InterPro" id="IPR000073">
    <property type="entry name" value="AB_hydrolase_1"/>
</dbReference>
<protein>
    <submittedName>
        <fullName evidence="2">Pimeloyl-ACP methyl ester carboxylesterase</fullName>
    </submittedName>
</protein>
<dbReference type="EMBL" id="JACHBR010000002">
    <property type="protein sequence ID" value="MBB5630264.1"/>
    <property type="molecule type" value="Genomic_DNA"/>
</dbReference>
<gene>
    <name evidence="2" type="ORF">BJ981_006028</name>
</gene>
<dbReference type="PANTHER" id="PTHR37017">
    <property type="entry name" value="AB HYDROLASE-1 DOMAIN-CONTAINING PROTEIN-RELATED"/>
    <property type="match status" value="1"/>
</dbReference>
<evidence type="ECO:0000259" key="1">
    <source>
        <dbReference type="Pfam" id="PF12697"/>
    </source>
</evidence>
<dbReference type="GO" id="GO:0003824">
    <property type="term" value="F:catalytic activity"/>
    <property type="evidence" value="ECO:0007669"/>
    <property type="project" value="UniProtKB-ARBA"/>
</dbReference>
<dbReference type="SUPFAM" id="SSF53474">
    <property type="entry name" value="alpha/beta-Hydrolases"/>
    <property type="match status" value="1"/>
</dbReference>
<feature type="domain" description="AB hydrolase-1" evidence="1">
    <location>
        <begin position="5"/>
        <end position="230"/>
    </location>
</feature>